<sequence>MSDLRETLASLTNLDIEALRAVWRERLGEPPPVRSTDILRRTLAEALQIEAAGQSVALDKRLSRAASQHRTGKKPRLRTSTFHPGSTLIREWQGVRHEVEVRPDGYVWQGQRHASLSKVARLITGVRWNGPRFFGLREGASA</sequence>
<accession>A0ABQ6BIW0</accession>
<proteinExistence type="predicted"/>
<evidence type="ECO:0000313" key="1">
    <source>
        <dbReference type="EMBL" id="GLS00446.1"/>
    </source>
</evidence>
<dbReference type="Proteomes" id="UP001156921">
    <property type="component" value="Unassembled WGS sequence"/>
</dbReference>
<keyword evidence="2" id="KW-1185">Reference proteome</keyword>
<dbReference type="EMBL" id="BSOY01000005">
    <property type="protein sequence ID" value="GLS00446.1"/>
    <property type="molecule type" value="Genomic_DNA"/>
</dbReference>
<dbReference type="RefSeq" id="WP_284220672.1">
    <property type="nucleotide sequence ID" value="NZ_BSOY01000005.1"/>
</dbReference>
<dbReference type="Pfam" id="PF11149">
    <property type="entry name" value="DUF2924"/>
    <property type="match status" value="1"/>
</dbReference>
<reference evidence="2" key="1">
    <citation type="journal article" date="2019" name="Int. J. Syst. Evol. Microbiol.">
        <title>The Global Catalogue of Microorganisms (GCM) 10K type strain sequencing project: providing services to taxonomists for standard genome sequencing and annotation.</title>
        <authorList>
            <consortium name="The Broad Institute Genomics Platform"/>
            <consortium name="The Broad Institute Genome Sequencing Center for Infectious Disease"/>
            <person name="Wu L."/>
            <person name="Ma J."/>
        </authorList>
    </citation>
    <scope>NUCLEOTIDE SEQUENCE [LARGE SCALE GENOMIC DNA]</scope>
    <source>
        <strain evidence="2">NBRC 110107</strain>
    </source>
</reference>
<evidence type="ECO:0000313" key="2">
    <source>
        <dbReference type="Proteomes" id="UP001156921"/>
    </source>
</evidence>
<protein>
    <recommendedName>
        <fullName evidence="3">DUF2924 domain-containing protein</fullName>
    </recommendedName>
</protein>
<dbReference type="InterPro" id="IPR021322">
    <property type="entry name" value="DUF2924"/>
</dbReference>
<organism evidence="1 2">
    <name type="scientific">Brevundimonas denitrificans</name>
    <dbReference type="NCBI Taxonomy" id="1443434"/>
    <lineage>
        <taxon>Bacteria</taxon>
        <taxon>Pseudomonadati</taxon>
        <taxon>Pseudomonadota</taxon>
        <taxon>Alphaproteobacteria</taxon>
        <taxon>Caulobacterales</taxon>
        <taxon>Caulobacteraceae</taxon>
        <taxon>Brevundimonas</taxon>
    </lineage>
</organism>
<evidence type="ECO:0008006" key="3">
    <source>
        <dbReference type="Google" id="ProtNLM"/>
    </source>
</evidence>
<gene>
    <name evidence="1" type="ORF">GCM10007859_04520</name>
</gene>
<name>A0ABQ6BIW0_9CAUL</name>
<comment type="caution">
    <text evidence="1">The sequence shown here is derived from an EMBL/GenBank/DDBJ whole genome shotgun (WGS) entry which is preliminary data.</text>
</comment>